<dbReference type="GO" id="GO:0019905">
    <property type="term" value="F:syntaxin binding"/>
    <property type="evidence" value="ECO:0007669"/>
    <property type="project" value="TreeGrafter"/>
</dbReference>
<dbReference type="CDD" id="cd15886">
    <property type="entry name" value="SNARE_SEC9N"/>
    <property type="match status" value="1"/>
</dbReference>
<evidence type="ECO:0000313" key="5">
    <source>
        <dbReference type="Proteomes" id="UP000015100"/>
    </source>
</evidence>
<evidence type="ECO:0000313" key="4">
    <source>
        <dbReference type="EMBL" id="EPS39979.1"/>
    </source>
</evidence>
<dbReference type="GO" id="GO:0031201">
    <property type="term" value="C:SNARE complex"/>
    <property type="evidence" value="ECO:0007669"/>
    <property type="project" value="TreeGrafter"/>
</dbReference>
<dbReference type="GO" id="GO:0005886">
    <property type="term" value="C:plasma membrane"/>
    <property type="evidence" value="ECO:0007669"/>
    <property type="project" value="TreeGrafter"/>
</dbReference>
<organism evidence="4 5">
    <name type="scientific">Dactylellina haptotyla (strain CBS 200.50)</name>
    <name type="common">Nematode-trapping fungus</name>
    <name type="synonym">Monacrosporium haptotylum</name>
    <dbReference type="NCBI Taxonomy" id="1284197"/>
    <lineage>
        <taxon>Eukaryota</taxon>
        <taxon>Fungi</taxon>
        <taxon>Dikarya</taxon>
        <taxon>Ascomycota</taxon>
        <taxon>Pezizomycotina</taxon>
        <taxon>Orbiliomycetes</taxon>
        <taxon>Orbiliales</taxon>
        <taxon>Orbiliaceae</taxon>
        <taxon>Dactylellina</taxon>
    </lineage>
</organism>
<evidence type="ECO:0000259" key="3">
    <source>
        <dbReference type="PROSITE" id="PS50192"/>
    </source>
</evidence>
<proteinExistence type="inferred from homology"/>
<reference evidence="4 5" key="1">
    <citation type="journal article" date="2013" name="PLoS Genet.">
        <title>Genomic mechanisms accounting for the adaptation to parasitism in nematode-trapping fungi.</title>
        <authorList>
            <person name="Meerupati T."/>
            <person name="Andersson K.M."/>
            <person name="Friman E."/>
            <person name="Kumar D."/>
            <person name="Tunlid A."/>
            <person name="Ahren D."/>
        </authorList>
    </citation>
    <scope>NUCLEOTIDE SEQUENCE [LARGE SCALE GENOMIC DNA]</scope>
    <source>
        <strain evidence="4 5">CBS 200.50</strain>
    </source>
</reference>
<dbReference type="Proteomes" id="UP000015100">
    <property type="component" value="Unassembled WGS sequence"/>
</dbReference>
<name>S8AAN0_DACHA</name>
<comment type="similarity">
    <text evidence="1">Belongs to the SNAP-25 family.</text>
</comment>
<protein>
    <recommendedName>
        <fullName evidence="3">t-SNARE coiled-coil homology domain-containing protein</fullName>
    </recommendedName>
</protein>
<feature type="compositionally biased region" description="Polar residues" evidence="2">
    <location>
        <begin position="108"/>
        <end position="123"/>
    </location>
</feature>
<dbReference type="eggNOG" id="KOG3065">
    <property type="taxonomic scope" value="Eukaryota"/>
</dbReference>
<dbReference type="PANTHER" id="PTHR19305:SF9">
    <property type="entry name" value="SYNAPTOSOMAL-ASSOCIATED PROTEIN 29"/>
    <property type="match status" value="1"/>
</dbReference>
<dbReference type="SUPFAM" id="SSF58038">
    <property type="entry name" value="SNARE fusion complex"/>
    <property type="match status" value="2"/>
</dbReference>
<feature type="compositionally biased region" description="Basic and acidic residues" evidence="2">
    <location>
        <begin position="1"/>
        <end position="11"/>
    </location>
</feature>
<sequence length="473" mass="51835">MGLFSRKDKSGRPTLVPDTASIASNNTGRSSTAPPSYRSRYSNETERPEPTSYRSYDYSTDPNTYDGNYAPRVPSYSAASRAQEPTTYGSSLYAEKGEPASYVYTPSYGASSSARNNEPTSYGVSIYGDNKQQNTTDSPNPYAASSSRSSPSPSAPSQRNVNPYSNPSTSSSSRTPQPTSNPYSAPTPRSRSPQNSNPYASNPYASNNYSSNYSTYGAGSNNYSQDDSQEPGTYQAAAIQAEMEEEDPEVLKASIRYTKQQSYDSTGRALHAASRAHMAGMNTLATLSQQEEQLLSAQKNLELAKSHGNIASYQAKDLKVANRALFMPHVNNPFSKGKQRAQEERERLLVQRNWSDRLQPERTQITQRQEQKAVRLGLTPLGVGNAASSAPVRGKKWGMYQFEADAEDDAIEQGIDDNLHQLASATSDLHMLAKTIGAKTEQSNQLLSQMNTDVNDVDDGLKRAEIKLRPYGF</sequence>
<feature type="compositionally biased region" description="Polar residues" evidence="2">
    <location>
        <begin position="183"/>
        <end position="194"/>
    </location>
</feature>
<feature type="compositionally biased region" description="Low complexity" evidence="2">
    <location>
        <begin position="138"/>
        <end position="182"/>
    </location>
</feature>
<keyword evidence="5" id="KW-1185">Reference proteome</keyword>
<dbReference type="EMBL" id="AQGS01000443">
    <property type="protein sequence ID" value="EPS39979.1"/>
    <property type="molecule type" value="Genomic_DNA"/>
</dbReference>
<dbReference type="GO" id="GO:0005484">
    <property type="term" value="F:SNAP receptor activity"/>
    <property type="evidence" value="ECO:0007669"/>
    <property type="project" value="TreeGrafter"/>
</dbReference>
<dbReference type="PROSITE" id="PS50192">
    <property type="entry name" value="T_SNARE"/>
    <property type="match status" value="1"/>
</dbReference>
<accession>S8AAN0</accession>
<evidence type="ECO:0000256" key="2">
    <source>
        <dbReference type="SAM" id="MobiDB-lite"/>
    </source>
</evidence>
<reference evidence="5" key="2">
    <citation type="submission" date="2013-04" db="EMBL/GenBank/DDBJ databases">
        <title>Genomic mechanisms accounting for the adaptation to parasitism in nematode-trapping fungi.</title>
        <authorList>
            <person name="Ahren D.G."/>
        </authorList>
    </citation>
    <scope>NUCLEOTIDE SEQUENCE [LARGE SCALE GENOMIC DNA]</scope>
    <source>
        <strain evidence="5">CBS 200.50</strain>
    </source>
</reference>
<dbReference type="HOGENOM" id="CLU_640879_0_0_1"/>
<dbReference type="OMA" id="LDINVHM"/>
<dbReference type="OrthoDB" id="18679at2759"/>
<feature type="compositionally biased region" description="Polar residues" evidence="2">
    <location>
        <begin position="21"/>
        <end position="40"/>
    </location>
</feature>
<dbReference type="GO" id="GO:0006887">
    <property type="term" value="P:exocytosis"/>
    <property type="evidence" value="ECO:0007669"/>
    <property type="project" value="TreeGrafter"/>
</dbReference>
<evidence type="ECO:0000256" key="1">
    <source>
        <dbReference type="ARBA" id="ARBA00009480"/>
    </source>
</evidence>
<feature type="compositionally biased region" description="Low complexity" evidence="2">
    <location>
        <begin position="195"/>
        <end position="206"/>
    </location>
</feature>
<dbReference type="InterPro" id="IPR000727">
    <property type="entry name" value="T_SNARE_dom"/>
</dbReference>
<comment type="caution">
    <text evidence="4">The sequence shown here is derived from an EMBL/GenBank/DDBJ whole genome shotgun (WGS) entry which is preliminary data.</text>
</comment>
<dbReference type="PANTHER" id="PTHR19305">
    <property type="entry name" value="SYNAPTOSOMAL ASSOCIATED PROTEIN"/>
    <property type="match status" value="1"/>
</dbReference>
<gene>
    <name evidence="4" type="ORF">H072_6256</name>
</gene>
<dbReference type="AlphaFoldDB" id="S8AAN0"/>
<dbReference type="GO" id="GO:0006906">
    <property type="term" value="P:vesicle fusion"/>
    <property type="evidence" value="ECO:0007669"/>
    <property type="project" value="TreeGrafter"/>
</dbReference>
<feature type="domain" description="T-SNARE coiled-coil homology" evidence="3">
    <location>
        <begin position="409"/>
        <end position="471"/>
    </location>
</feature>
<feature type="compositionally biased region" description="Polar residues" evidence="2">
    <location>
        <begin position="52"/>
        <end position="66"/>
    </location>
</feature>
<feature type="region of interest" description="Disordered" evidence="2">
    <location>
        <begin position="1"/>
        <end position="206"/>
    </location>
</feature>
<dbReference type="STRING" id="1284197.S8AAN0"/>
<dbReference type="Gene3D" id="1.20.5.110">
    <property type="match status" value="2"/>
</dbReference>
<feature type="compositionally biased region" description="Polar residues" evidence="2">
    <location>
        <begin position="77"/>
        <end position="90"/>
    </location>
</feature>